<evidence type="ECO:0000313" key="2">
    <source>
        <dbReference type="EMBL" id="CBH50671.1"/>
    </source>
</evidence>
<dbReference type="Proteomes" id="UP001154400">
    <property type="component" value="Chromosome"/>
</dbReference>
<sequence>MTLHDDDAVLGPPFSTDLLADLHAGVLPDAVSDKLWPLVRQDPEAVAVLDALDAVSARLAEVGRDHSVETPIPHDVAARINSALGLNVSAPRSDVVPLADATAKRRRMAWLGVAAASMAAAVAVVFALTGVDRSGSTGPEAVASATTTAPDVAPARVELSGELDRGQLLALVGDTESAADGVGALARPEVRSACLSAVGVGATRPVLGMRAVRFQDTDAVLLLVAGPTPPTLLALVVGTGCDATHPDLIDSTEIG</sequence>
<feature type="transmembrane region" description="Helical" evidence="1">
    <location>
        <begin position="108"/>
        <end position="128"/>
    </location>
</feature>
<dbReference type="AlphaFoldDB" id="A0A3S5YDY9"/>
<reference evidence="2" key="1">
    <citation type="journal article" date="2010" name="PLoS Genet.">
        <title>The genome of a pathogenic rhodococcus: cooptive virulence underpinned by key gene acquisitions.</title>
        <authorList>
            <person name="Letek M."/>
            <person name="Gonzalez P."/>
            <person name="Macarthur I."/>
            <person name="Rodriguez H."/>
            <person name="Freeman T.C."/>
            <person name="Valero-Rello A."/>
            <person name="Blanco M."/>
            <person name="Buckley T."/>
            <person name="Cherevach I."/>
            <person name="Fahey R."/>
            <person name="Hapeshi A."/>
            <person name="Holdstock J."/>
            <person name="Leadon D."/>
            <person name="Navas J."/>
            <person name="Ocampo A."/>
            <person name="Quail M.A."/>
            <person name="Sanders M."/>
            <person name="Scortti M.M."/>
            <person name="Prescott J.F."/>
            <person name="Fogarty U."/>
            <person name="Meijer W.G."/>
            <person name="Parkhill J."/>
            <person name="Bentley S.D."/>
            <person name="Vazquez-Boland J.A."/>
        </authorList>
    </citation>
    <scope>NUCLEOTIDE SEQUENCE [LARGE SCALE GENOMIC DNA]</scope>
    <source>
        <strain evidence="2 3">103S</strain>
    </source>
</reference>
<organism evidence="2">
    <name type="scientific">Rhodococcus hoagii (strain 103S)</name>
    <name type="common">Rhodococcus equi</name>
    <dbReference type="NCBI Taxonomy" id="685727"/>
    <lineage>
        <taxon>Bacteria</taxon>
        <taxon>Bacillati</taxon>
        <taxon>Actinomycetota</taxon>
        <taxon>Actinomycetes</taxon>
        <taxon>Mycobacteriales</taxon>
        <taxon>Nocardiaceae</taxon>
        <taxon>Prescottella</taxon>
    </lineage>
</organism>
<evidence type="ECO:0000313" key="3">
    <source>
        <dbReference type="Proteomes" id="UP000006892"/>
    </source>
</evidence>
<proteinExistence type="predicted"/>
<name>A0A3S5YDY9_RHOH1</name>
<keyword evidence="1" id="KW-1133">Transmembrane helix</keyword>
<dbReference type="EMBL" id="FN563149">
    <property type="protein sequence ID" value="CBH50671.1"/>
    <property type="molecule type" value="Genomic_DNA"/>
</dbReference>
<dbReference type="RefSeq" id="WP_013417689.1">
    <property type="nucleotide sequence ID" value="NC_014659.1"/>
</dbReference>
<keyword evidence="1" id="KW-0812">Transmembrane</keyword>
<evidence type="ECO:0000256" key="1">
    <source>
        <dbReference type="SAM" id="Phobius"/>
    </source>
</evidence>
<dbReference type="KEGG" id="req:REQ_47290"/>
<protein>
    <submittedName>
        <fullName evidence="2">Membrane protein</fullName>
    </submittedName>
</protein>
<gene>
    <name evidence="2" type="ordered locus">REQ_47290</name>
</gene>
<dbReference type="GeneID" id="57580339"/>
<keyword evidence="1" id="KW-0472">Membrane</keyword>
<accession>A0A3S5YDY9</accession>